<organism evidence="1">
    <name type="scientific">Providencia rettgeri</name>
    <dbReference type="NCBI Taxonomy" id="587"/>
    <lineage>
        <taxon>Bacteria</taxon>
        <taxon>Pseudomonadati</taxon>
        <taxon>Pseudomonadota</taxon>
        <taxon>Gammaproteobacteria</taxon>
        <taxon>Enterobacterales</taxon>
        <taxon>Morganellaceae</taxon>
        <taxon>Providencia</taxon>
    </lineage>
</organism>
<sequence length="120" mass="14144">MIYKIKNIQKIIYDGFEDDFYDLPHSFKCPLCHENIIIDILNLKPFRLLDEEVKNAILLKMKKIKVSPLSSTSDSYNYNFLPIYYDMHECNSDSKKILRIIASGEYQPARYQIILIAMCI</sequence>
<proteinExistence type="predicted"/>
<dbReference type="EMBL" id="ABEXCJ050000001">
    <property type="protein sequence ID" value="EMR4588186.1"/>
    <property type="molecule type" value="Genomic_DNA"/>
</dbReference>
<dbReference type="EMBL" id="ABEXCJ040000001">
    <property type="protein sequence ID" value="ELR5215999.1"/>
    <property type="molecule type" value="Genomic_DNA"/>
</dbReference>
<reference evidence="1" key="1">
    <citation type="submission" date="2023-10" db="EMBL/GenBank/DDBJ databases">
        <authorList>
            <consortium name="Clinical and Environmental Microbiology Branch: Whole genome sequencing antimicrobial resistance pathogens in the healthcare setting"/>
        </authorList>
    </citation>
    <scope>NUCLEOTIDE SEQUENCE</scope>
    <source>
        <strain evidence="1">2020QW-00022</strain>
    </source>
</reference>
<name>A0AAD2VNP0_PRORE</name>
<protein>
    <submittedName>
        <fullName evidence="1">Uncharacterized protein</fullName>
    </submittedName>
</protein>
<comment type="caution">
    <text evidence="1">The sequence shown here is derived from an EMBL/GenBank/DDBJ whole genome shotgun (WGS) entry which is preliminary data.</text>
</comment>
<dbReference type="AlphaFoldDB" id="A0AAD2VNP0"/>
<accession>A0AAD2VNP0</accession>
<evidence type="ECO:0000313" key="1">
    <source>
        <dbReference type="EMBL" id="ELR5215999.1"/>
    </source>
</evidence>
<gene>
    <name evidence="2" type="ORF">M0K77_000442</name>
    <name evidence="1" type="ORF">M0K77_RS02210</name>
</gene>
<evidence type="ECO:0000313" key="2">
    <source>
        <dbReference type="EMBL" id="EMR4588186.1"/>
    </source>
</evidence>